<protein>
    <recommendedName>
        <fullName evidence="1">DUF6873 domain-containing protein</fullName>
    </recommendedName>
</protein>
<evidence type="ECO:0000313" key="3">
    <source>
        <dbReference type="Proteomes" id="UP000243255"/>
    </source>
</evidence>
<dbReference type="Proteomes" id="UP000243255">
    <property type="component" value="Unassembled WGS sequence"/>
</dbReference>
<reference evidence="3" key="1">
    <citation type="submission" date="2016-11" db="EMBL/GenBank/DDBJ databases">
        <authorList>
            <person name="Varghese N."/>
            <person name="Submissions S."/>
        </authorList>
    </citation>
    <scope>NUCLEOTIDE SEQUENCE [LARGE SCALE GENOMIC DNA]</scope>
    <source>
        <strain evidence="3">DSM 2635</strain>
    </source>
</reference>
<organism evidence="2 3">
    <name type="scientific">Asaccharospora irregularis DSM 2635</name>
    <dbReference type="NCBI Taxonomy" id="1121321"/>
    <lineage>
        <taxon>Bacteria</taxon>
        <taxon>Bacillati</taxon>
        <taxon>Bacillota</taxon>
        <taxon>Clostridia</taxon>
        <taxon>Peptostreptococcales</taxon>
        <taxon>Peptostreptococcaceae</taxon>
        <taxon>Asaccharospora</taxon>
    </lineage>
</organism>
<dbReference type="STRING" id="1121321.SAMN04488530_101126"/>
<feature type="domain" description="DUF6873" evidence="1">
    <location>
        <begin position="18"/>
        <end position="245"/>
    </location>
</feature>
<gene>
    <name evidence="2" type="ORF">SAMN04488530_101126</name>
</gene>
<evidence type="ECO:0000313" key="2">
    <source>
        <dbReference type="EMBL" id="SHG39425.1"/>
    </source>
</evidence>
<dbReference type="EMBL" id="FQWX01000001">
    <property type="protein sequence ID" value="SHG39425.1"/>
    <property type="molecule type" value="Genomic_DNA"/>
</dbReference>
<name>A0A1M5JG94_9FIRM</name>
<sequence length="253" mass="28830">MNFTEEPFILTDDLALALVDRRITYQAENELKKRNIEIIKTIACDEVYKSIRYHPDICVCNLGKGDIVVAPNVYSEYKKILSPYNFNVIKGRSAIQNKYPYNIQYNVAILGKHAIHNFKYTDESILSYIDKNNLNKINVQQGYSKCSICIVDDNSIITSDVGIFNSVKDTDIECLLIEEGHIELFDMSYGFIGGCTGMISKNQIAFYGDIKNHPDYEKIKGFIQSRGKEIVILSSEKLLDLGSIVPLMTRKER</sequence>
<keyword evidence="3" id="KW-1185">Reference proteome</keyword>
<proteinExistence type="predicted"/>
<evidence type="ECO:0000259" key="1">
    <source>
        <dbReference type="Pfam" id="PF21778"/>
    </source>
</evidence>
<dbReference type="AlphaFoldDB" id="A0A1M5JG94"/>
<dbReference type="OrthoDB" id="1753686at2"/>
<accession>A0A1M5JG94</accession>
<dbReference type="InterPro" id="IPR049238">
    <property type="entry name" value="DUF6873"/>
</dbReference>
<dbReference type="Pfam" id="PF21778">
    <property type="entry name" value="DUF6873"/>
    <property type="match status" value="1"/>
</dbReference>
<dbReference type="RefSeq" id="WP_073123219.1">
    <property type="nucleotide sequence ID" value="NZ_BAABCH010000010.1"/>
</dbReference>